<dbReference type="PANTHER" id="PTHR21580:SF28">
    <property type="entry name" value="BOREALIN N-TERMINAL DOMAIN-CONTAINING PROTEIN-RELATED"/>
    <property type="match status" value="1"/>
</dbReference>
<dbReference type="InterPro" id="IPR051291">
    <property type="entry name" value="CIMAP"/>
</dbReference>
<organism evidence="1 2">
    <name type="scientific">Microctonus aethiopoides</name>
    <dbReference type="NCBI Taxonomy" id="144406"/>
    <lineage>
        <taxon>Eukaryota</taxon>
        <taxon>Metazoa</taxon>
        <taxon>Ecdysozoa</taxon>
        <taxon>Arthropoda</taxon>
        <taxon>Hexapoda</taxon>
        <taxon>Insecta</taxon>
        <taxon>Pterygota</taxon>
        <taxon>Neoptera</taxon>
        <taxon>Endopterygota</taxon>
        <taxon>Hymenoptera</taxon>
        <taxon>Apocrita</taxon>
        <taxon>Ichneumonoidea</taxon>
        <taxon>Braconidae</taxon>
        <taxon>Euphorinae</taxon>
        <taxon>Microctonus</taxon>
    </lineage>
</organism>
<comment type="caution">
    <text evidence="1">The sequence shown here is derived from an EMBL/GenBank/DDBJ whole genome shotgun (WGS) entry which is preliminary data.</text>
</comment>
<evidence type="ECO:0000313" key="2">
    <source>
        <dbReference type="Proteomes" id="UP001168990"/>
    </source>
</evidence>
<dbReference type="EMBL" id="JAQQBS010000004">
    <property type="protein sequence ID" value="KAK0169922.1"/>
    <property type="molecule type" value="Genomic_DNA"/>
</dbReference>
<dbReference type="Pfam" id="PF07004">
    <property type="entry name" value="SHIPPO-rpt"/>
    <property type="match status" value="6"/>
</dbReference>
<keyword evidence="2" id="KW-1185">Reference proteome</keyword>
<evidence type="ECO:0000313" key="1">
    <source>
        <dbReference type="EMBL" id="KAK0169922.1"/>
    </source>
</evidence>
<dbReference type="Proteomes" id="UP001168990">
    <property type="component" value="Unassembled WGS sequence"/>
</dbReference>
<dbReference type="AlphaFoldDB" id="A0AA39FHZ2"/>
<reference evidence="1" key="1">
    <citation type="journal article" date="2023" name="bioRxiv">
        <title>Scaffold-level genome assemblies of two parasitoid biocontrol wasps reveal the parthenogenesis mechanism and an associated novel virus.</title>
        <authorList>
            <person name="Inwood S."/>
            <person name="Skelly J."/>
            <person name="Guhlin J."/>
            <person name="Harrop T."/>
            <person name="Goldson S."/>
            <person name="Dearden P."/>
        </authorList>
    </citation>
    <scope>NUCLEOTIDE SEQUENCE</scope>
    <source>
        <strain evidence="1">Irish</strain>
        <tissue evidence="1">Whole body</tissue>
    </source>
</reference>
<evidence type="ECO:0008006" key="3">
    <source>
        <dbReference type="Google" id="ProtNLM"/>
    </source>
</evidence>
<reference evidence="1" key="2">
    <citation type="submission" date="2023-03" db="EMBL/GenBank/DDBJ databases">
        <authorList>
            <person name="Inwood S.N."/>
            <person name="Skelly J.G."/>
            <person name="Guhlin J."/>
            <person name="Harrop T.W.R."/>
            <person name="Goldson S.G."/>
            <person name="Dearden P.K."/>
        </authorList>
    </citation>
    <scope>NUCLEOTIDE SEQUENCE</scope>
    <source>
        <strain evidence="1">Irish</strain>
        <tissue evidence="1">Whole body</tissue>
    </source>
</reference>
<dbReference type="PANTHER" id="PTHR21580">
    <property type="entry name" value="SHIPPO-1-RELATED"/>
    <property type="match status" value="1"/>
</dbReference>
<sequence length="245" mass="27026">MTTTEVHEKPFLSCMERGPGPAYNLPSTIGYEKHDPSRYRSPAFTLRSRHGHDEYITGPGPAYNCYHMTNKGPRNPPAYSIGGRAKFTELGSGPGPGAYQPEKCPPMNHSSRQPAFSLLGRHRDIYLAQDGPGPNAYLIPSCLGPKIPHKRASSAFTIAGRWSDRGEYGGGPGPGDYGNPDFYIVKKRHPAFTFKSRRKFFDDPCGPGPAYYPVLIPKKNAPMFSFGLRHSECATNAVMPDDYDE</sequence>
<gene>
    <name evidence="1" type="ORF">PV328_010550</name>
</gene>
<protein>
    <recommendedName>
        <fullName evidence="3">Outer dense fiber protein 3-B</fullName>
    </recommendedName>
</protein>
<name>A0AA39FHZ2_9HYME</name>
<dbReference type="InterPro" id="IPR010736">
    <property type="entry name" value="SHIPPO-rpt"/>
</dbReference>
<proteinExistence type="predicted"/>
<accession>A0AA39FHZ2</accession>